<feature type="compositionally biased region" description="Low complexity" evidence="1">
    <location>
        <begin position="28"/>
        <end position="86"/>
    </location>
</feature>
<feature type="signal peptide" evidence="3">
    <location>
        <begin position="1"/>
        <end position="23"/>
    </location>
</feature>
<reference evidence="5" key="1">
    <citation type="submission" date="2022-10" db="EMBL/GenBank/DDBJ databases">
        <title>Genome assembly of Pristionchus species.</title>
        <authorList>
            <person name="Yoshida K."/>
            <person name="Sommer R.J."/>
        </authorList>
    </citation>
    <scope>NUCLEOTIDE SEQUENCE [LARGE SCALE GENOMIC DNA]</scope>
    <source>
        <strain evidence="5">RS5460</strain>
    </source>
</reference>
<proteinExistence type="predicted"/>
<feature type="compositionally biased region" description="Low complexity" evidence="1">
    <location>
        <begin position="403"/>
        <end position="415"/>
    </location>
</feature>
<evidence type="ECO:0000313" key="4">
    <source>
        <dbReference type="EMBL" id="GMR36009.1"/>
    </source>
</evidence>
<dbReference type="Proteomes" id="UP001328107">
    <property type="component" value="Unassembled WGS sequence"/>
</dbReference>
<dbReference type="PANTHER" id="PTHR47520">
    <property type="entry name" value="CX DOMAIN-CONTAINING PROTEIN-RELATED"/>
    <property type="match status" value="1"/>
</dbReference>
<protein>
    <recommendedName>
        <fullName evidence="6">CX domain-containing protein</fullName>
    </recommendedName>
</protein>
<keyword evidence="2" id="KW-0812">Transmembrane</keyword>
<evidence type="ECO:0000256" key="3">
    <source>
        <dbReference type="SAM" id="SignalP"/>
    </source>
</evidence>
<evidence type="ECO:0000313" key="5">
    <source>
        <dbReference type="Proteomes" id="UP001328107"/>
    </source>
</evidence>
<gene>
    <name evidence="4" type="ORF">PMAYCL1PPCAC_06204</name>
</gene>
<evidence type="ECO:0000256" key="1">
    <source>
        <dbReference type="SAM" id="MobiDB-lite"/>
    </source>
</evidence>
<keyword evidence="5" id="KW-1185">Reference proteome</keyword>
<sequence length="428" mass="47081">MVSRRLLFFFLIIIILLYDAVESKRSGGRSSSSRGSSGSRSSSRNGSSSSGSKSSWFGSGSSSRSSSSSSSSSWGSGSSSSRSHSGGSFGGSSRPRHYYGSIGRGWSNRYYGNNIVVLRTHTYYRGGGYGGVYSSRGSSVSPVSSAATQPPVETPTVTTDMIKDVLFPGDPRKPSKEIFDFDESAFRMRFRDGFAENFIDELRTSMDDIKGFDLKDDNSLTKLQRLAGALSHDREMKDEEASIKGEELPVIVTSIPYFWREANLPQGDNETDCVDFSAVNDASNFTICNVTAMIRCQKSLSDVILVGKDRQYSYSKKGDAKIILKNGNGSLVDDFAWFCPPSDKCCEWECCSTEEKEHTEFDPPDDDFVSAIHTVIVLSVMGGLMALCCGCCYYMNREDKTAQTGRRTQQQRQQQSVEMEPLTAPYPS</sequence>
<dbReference type="AlphaFoldDB" id="A0AAN4Z9U5"/>
<dbReference type="EMBL" id="BTRK01000002">
    <property type="protein sequence ID" value="GMR36009.1"/>
    <property type="molecule type" value="Genomic_DNA"/>
</dbReference>
<organism evidence="4 5">
    <name type="scientific">Pristionchus mayeri</name>
    <dbReference type="NCBI Taxonomy" id="1317129"/>
    <lineage>
        <taxon>Eukaryota</taxon>
        <taxon>Metazoa</taxon>
        <taxon>Ecdysozoa</taxon>
        <taxon>Nematoda</taxon>
        <taxon>Chromadorea</taxon>
        <taxon>Rhabditida</taxon>
        <taxon>Rhabditina</taxon>
        <taxon>Diplogasteromorpha</taxon>
        <taxon>Diplogasteroidea</taxon>
        <taxon>Neodiplogasteridae</taxon>
        <taxon>Pristionchus</taxon>
    </lineage>
</organism>
<keyword evidence="2" id="KW-0472">Membrane</keyword>
<evidence type="ECO:0000256" key="2">
    <source>
        <dbReference type="SAM" id="Phobius"/>
    </source>
</evidence>
<evidence type="ECO:0008006" key="6">
    <source>
        <dbReference type="Google" id="ProtNLM"/>
    </source>
</evidence>
<accession>A0AAN4Z9U5</accession>
<feature type="region of interest" description="Disordered" evidence="1">
    <location>
        <begin position="25"/>
        <end position="94"/>
    </location>
</feature>
<keyword evidence="3" id="KW-0732">Signal</keyword>
<feature type="chain" id="PRO_5043045286" description="CX domain-containing protein" evidence="3">
    <location>
        <begin position="24"/>
        <end position="428"/>
    </location>
</feature>
<feature type="region of interest" description="Disordered" evidence="1">
    <location>
        <begin position="403"/>
        <end position="428"/>
    </location>
</feature>
<dbReference type="PANTHER" id="PTHR47520:SF13">
    <property type="entry name" value="PROTEIN CBG10012"/>
    <property type="match status" value="1"/>
</dbReference>
<feature type="transmembrane region" description="Helical" evidence="2">
    <location>
        <begin position="371"/>
        <end position="396"/>
    </location>
</feature>
<comment type="caution">
    <text evidence="4">The sequence shown here is derived from an EMBL/GenBank/DDBJ whole genome shotgun (WGS) entry which is preliminary data.</text>
</comment>
<keyword evidence="2" id="KW-1133">Transmembrane helix</keyword>
<name>A0AAN4Z9U5_9BILA</name>